<sequence length="128" mass="12866">MTLLLSSDSDAAQWGDRVTALVGYGRAAIGIAHMIAPTRANDLIAGTDAALPTTRASARTFGIREIYIGGGLIAAQRAYPAAVGPLLCAGVAVDIWDTAAFALTAQLPARTRVAGCLVAGGFAVAGAP</sequence>
<reference evidence="1 2" key="1">
    <citation type="submission" date="2020-06" db="EMBL/GenBank/DDBJ databases">
        <title>Taxonomy, biology and ecology of Rhodococcus bacteria occurring in California pistachio and other woody hosts as revealed by genome sequence analyses.</title>
        <authorList>
            <person name="Gai Y."/>
            <person name="Riely B."/>
        </authorList>
    </citation>
    <scope>NUCLEOTIDE SEQUENCE [LARGE SCALE GENOMIC DNA]</scope>
    <source>
        <strain evidence="1 2">BP-284</strain>
    </source>
</reference>
<protein>
    <submittedName>
        <fullName evidence="1">Uncharacterized protein</fullName>
    </submittedName>
</protein>
<gene>
    <name evidence="1" type="ORF">HQ605_12805</name>
</gene>
<accession>A0ABS7NUM9</accession>
<name>A0ABS7NUM9_9NOCA</name>
<comment type="caution">
    <text evidence="1">The sequence shown here is derived from an EMBL/GenBank/DDBJ whole genome shotgun (WGS) entry which is preliminary data.</text>
</comment>
<keyword evidence="2" id="KW-1185">Reference proteome</keyword>
<evidence type="ECO:0000313" key="1">
    <source>
        <dbReference type="EMBL" id="MBY6321705.1"/>
    </source>
</evidence>
<evidence type="ECO:0000313" key="2">
    <source>
        <dbReference type="Proteomes" id="UP001520140"/>
    </source>
</evidence>
<proteinExistence type="predicted"/>
<organism evidence="1 2">
    <name type="scientific">Rhodococcoides kroppenstedtii</name>
    <dbReference type="NCBI Taxonomy" id="293050"/>
    <lineage>
        <taxon>Bacteria</taxon>
        <taxon>Bacillati</taxon>
        <taxon>Actinomycetota</taxon>
        <taxon>Actinomycetes</taxon>
        <taxon>Mycobacteriales</taxon>
        <taxon>Nocardiaceae</taxon>
        <taxon>Rhodococcoides</taxon>
    </lineage>
</organism>
<dbReference type="EMBL" id="JABUKG010000013">
    <property type="protein sequence ID" value="MBY6321705.1"/>
    <property type="molecule type" value="Genomic_DNA"/>
</dbReference>
<dbReference type="RefSeq" id="WP_068104357.1">
    <property type="nucleotide sequence ID" value="NZ_JABUKE010000013.1"/>
</dbReference>
<dbReference type="Proteomes" id="UP001520140">
    <property type="component" value="Unassembled WGS sequence"/>
</dbReference>